<reference evidence="1" key="1">
    <citation type="submission" date="2023-10" db="EMBL/GenBank/DDBJ databases">
        <authorList>
            <person name="Chen Y."/>
            <person name="Shah S."/>
            <person name="Dougan E. K."/>
            <person name="Thang M."/>
            <person name="Chan C."/>
        </authorList>
    </citation>
    <scope>NUCLEOTIDE SEQUENCE [LARGE SCALE GENOMIC DNA]</scope>
</reference>
<name>A0ABN9PM82_9DINO</name>
<keyword evidence="2" id="KW-1185">Reference proteome</keyword>
<organism evidence="1 2">
    <name type="scientific">Prorocentrum cordatum</name>
    <dbReference type="NCBI Taxonomy" id="2364126"/>
    <lineage>
        <taxon>Eukaryota</taxon>
        <taxon>Sar</taxon>
        <taxon>Alveolata</taxon>
        <taxon>Dinophyceae</taxon>
        <taxon>Prorocentrales</taxon>
        <taxon>Prorocentraceae</taxon>
        <taxon>Prorocentrum</taxon>
    </lineage>
</organism>
<accession>A0ABN9PM82</accession>
<protein>
    <submittedName>
        <fullName evidence="1">Uncharacterized protein</fullName>
    </submittedName>
</protein>
<dbReference type="Proteomes" id="UP001189429">
    <property type="component" value="Unassembled WGS sequence"/>
</dbReference>
<sequence>ERMVLYICRLLVRFYDILESESQFLGAGIREELPKLGQQLAELYSTVATICFDLDIRIFKMNPKLHLFEHLCEFQSVLFGNPRYWWTYADEDLVGRMIEIAESVHPTTLAASVLFKW</sequence>
<proteinExistence type="predicted"/>
<gene>
    <name evidence="1" type="ORF">PCOR1329_LOCUS3046</name>
</gene>
<feature type="non-terminal residue" evidence="1">
    <location>
        <position position="117"/>
    </location>
</feature>
<feature type="non-terminal residue" evidence="1">
    <location>
        <position position="1"/>
    </location>
</feature>
<evidence type="ECO:0000313" key="2">
    <source>
        <dbReference type="Proteomes" id="UP001189429"/>
    </source>
</evidence>
<comment type="caution">
    <text evidence="1">The sequence shown here is derived from an EMBL/GenBank/DDBJ whole genome shotgun (WGS) entry which is preliminary data.</text>
</comment>
<evidence type="ECO:0000313" key="1">
    <source>
        <dbReference type="EMBL" id="CAK0792475.1"/>
    </source>
</evidence>
<dbReference type="EMBL" id="CAUYUJ010000780">
    <property type="protein sequence ID" value="CAK0792475.1"/>
    <property type="molecule type" value="Genomic_DNA"/>
</dbReference>